<keyword evidence="14" id="KW-1185">Reference proteome</keyword>
<feature type="transmembrane region" description="Helical" evidence="12">
    <location>
        <begin position="127"/>
        <end position="145"/>
    </location>
</feature>
<dbReference type="AlphaFoldDB" id="A0A401Z946"/>
<organism evidence="13 14">
    <name type="scientific">Dictyobacter aurantiacus</name>
    <dbReference type="NCBI Taxonomy" id="1936993"/>
    <lineage>
        <taxon>Bacteria</taxon>
        <taxon>Bacillati</taxon>
        <taxon>Chloroflexota</taxon>
        <taxon>Ktedonobacteria</taxon>
        <taxon>Ktedonobacterales</taxon>
        <taxon>Dictyobacteraceae</taxon>
        <taxon>Dictyobacter</taxon>
    </lineage>
</organism>
<evidence type="ECO:0000256" key="9">
    <source>
        <dbReference type="ARBA" id="ARBA00022989"/>
    </source>
</evidence>
<keyword evidence="9 12" id="KW-1133">Transmembrane helix</keyword>
<keyword evidence="3 12" id="KW-0813">Transport</keyword>
<feature type="transmembrane region" description="Helical" evidence="12">
    <location>
        <begin position="17"/>
        <end position="40"/>
    </location>
</feature>
<feature type="transmembrane region" description="Helical" evidence="12">
    <location>
        <begin position="355"/>
        <end position="376"/>
    </location>
</feature>
<dbReference type="GO" id="GO:0009055">
    <property type="term" value="F:electron transfer activity"/>
    <property type="evidence" value="ECO:0007669"/>
    <property type="project" value="UniProtKB-UniRule"/>
</dbReference>
<evidence type="ECO:0000256" key="3">
    <source>
        <dbReference type="ARBA" id="ARBA00022448"/>
    </source>
</evidence>
<evidence type="ECO:0000256" key="7">
    <source>
        <dbReference type="ARBA" id="ARBA00022723"/>
    </source>
</evidence>
<reference evidence="14" key="1">
    <citation type="submission" date="2018-12" db="EMBL/GenBank/DDBJ databases">
        <title>Tengunoibacter tsumagoiensis gen. nov., sp. nov., Dictyobacter kobayashii sp. nov., D. alpinus sp. nov., and D. joshuensis sp. nov. and description of Dictyobacteraceae fam. nov. within the order Ktedonobacterales isolated from Tengu-no-mugimeshi.</title>
        <authorList>
            <person name="Wang C.M."/>
            <person name="Zheng Y."/>
            <person name="Sakai Y."/>
            <person name="Toyoda A."/>
            <person name="Minakuchi Y."/>
            <person name="Abe K."/>
            <person name="Yokota A."/>
            <person name="Yabe S."/>
        </authorList>
    </citation>
    <scope>NUCLEOTIDE SEQUENCE [LARGE SCALE GENOMIC DNA]</scope>
    <source>
        <strain evidence="14">S-27</strain>
    </source>
</reference>
<evidence type="ECO:0000256" key="12">
    <source>
        <dbReference type="PIRNR" id="PIRNR006446"/>
    </source>
</evidence>
<protein>
    <submittedName>
        <fullName evidence="13">Cytochrome ubiquinol oxidase subunit I</fullName>
    </submittedName>
</protein>
<evidence type="ECO:0000256" key="10">
    <source>
        <dbReference type="ARBA" id="ARBA00023004"/>
    </source>
</evidence>
<evidence type="ECO:0000256" key="6">
    <source>
        <dbReference type="ARBA" id="ARBA00022692"/>
    </source>
</evidence>
<keyword evidence="6 12" id="KW-0812">Transmembrane</keyword>
<accession>A0A401Z946</accession>
<keyword evidence="11 12" id="KW-0472">Membrane</keyword>
<evidence type="ECO:0000256" key="4">
    <source>
        <dbReference type="ARBA" id="ARBA00022475"/>
    </source>
</evidence>
<feature type="transmembrane region" description="Helical" evidence="12">
    <location>
        <begin position="216"/>
        <end position="234"/>
    </location>
</feature>
<dbReference type="RefSeq" id="WP_126594676.1">
    <property type="nucleotide sequence ID" value="NZ_BIFQ01000001.1"/>
</dbReference>
<dbReference type="Pfam" id="PF01654">
    <property type="entry name" value="Cyt_bd_oxida_I"/>
    <property type="match status" value="1"/>
</dbReference>
<feature type="transmembrane region" description="Helical" evidence="12">
    <location>
        <begin position="405"/>
        <end position="429"/>
    </location>
</feature>
<dbReference type="OrthoDB" id="9807042at2"/>
<keyword evidence="7 12" id="KW-0479">Metal-binding</keyword>
<evidence type="ECO:0000256" key="5">
    <source>
        <dbReference type="ARBA" id="ARBA00022617"/>
    </source>
</evidence>
<name>A0A401Z946_9CHLR</name>
<sequence length="453" mass="49690">MFWTNLLAARTQMGVSFVFHIIFSVLGVGLPVLLCISEGLALFRKDAHMMMLARQWTRAFAILFAIGAVSGTIVEFEISLVWPIFAGKAGAIIGLPFATEGFAFFMEGIFLGLYLYGWGRLSPKAHWLCSFPIVLSGSSSAWFITSANSWMNSPTGFQMVNGKVTNIDPFAAILNPSTPFETVHMILACYVATGLGAAAIYAFGMLRGKRDDYHHRGLLIGLALGGIAIPLQIACGDLNARSIEDTQPAKYAAMEGAMYSGNGLPLYIGGIPDPNTKQTRYAIIIPQGESLLSHFTINSHTTGLDAFPPADRPDPVRVHLAFDAMVGCGFFIFFVSALFWFLYLKRKGRIPENKWLLRGVVVAGVCGFLAVELGWITTEEGRQPWIIYNIMRVGSAVTPNPLMTISLIVFSCIYILLGVTLVAFLILIARRREAQRSWSELIVKDTVKAEPIK</sequence>
<evidence type="ECO:0000256" key="11">
    <source>
        <dbReference type="ARBA" id="ARBA00023136"/>
    </source>
</evidence>
<dbReference type="PANTHER" id="PTHR30365:SF14">
    <property type="entry name" value="CYTOCHROME BD MENAQUINOL OXIDASE SUBUNIT I-RELATED"/>
    <property type="match status" value="1"/>
</dbReference>
<dbReference type="GO" id="GO:0016682">
    <property type="term" value="F:oxidoreductase activity, acting on diphenols and related substances as donors, oxygen as acceptor"/>
    <property type="evidence" value="ECO:0007669"/>
    <property type="project" value="TreeGrafter"/>
</dbReference>
<dbReference type="GO" id="GO:0019646">
    <property type="term" value="P:aerobic electron transport chain"/>
    <property type="evidence" value="ECO:0007669"/>
    <property type="project" value="InterPro"/>
</dbReference>
<dbReference type="Proteomes" id="UP000287224">
    <property type="component" value="Unassembled WGS sequence"/>
</dbReference>
<feature type="transmembrane region" description="Helical" evidence="12">
    <location>
        <begin position="320"/>
        <end position="343"/>
    </location>
</feature>
<comment type="caution">
    <text evidence="13">The sequence shown here is derived from an EMBL/GenBank/DDBJ whole genome shotgun (WGS) entry which is preliminary data.</text>
</comment>
<evidence type="ECO:0000256" key="8">
    <source>
        <dbReference type="ARBA" id="ARBA00022982"/>
    </source>
</evidence>
<comment type="similarity">
    <text evidence="2 12">Belongs to the cytochrome ubiquinol oxidase subunit 1 family.</text>
</comment>
<dbReference type="GO" id="GO:0046872">
    <property type="term" value="F:metal ion binding"/>
    <property type="evidence" value="ECO:0007669"/>
    <property type="project" value="UniProtKB-UniRule"/>
</dbReference>
<feature type="transmembrane region" description="Helical" evidence="12">
    <location>
        <begin position="60"/>
        <end position="85"/>
    </location>
</feature>
<keyword evidence="4 12" id="KW-1003">Cell membrane</keyword>
<evidence type="ECO:0000313" key="14">
    <source>
        <dbReference type="Proteomes" id="UP000287224"/>
    </source>
</evidence>
<proteinExistence type="inferred from homology"/>
<dbReference type="PIRSF" id="PIRSF006446">
    <property type="entry name" value="Cyt_quinol_oxidase_1"/>
    <property type="match status" value="1"/>
</dbReference>
<dbReference type="GO" id="GO:0020037">
    <property type="term" value="F:heme binding"/>
    <property type="evidence" value="ECO:0007669"/>
    <property type="project" value="TreeGrafter"/>
</dbReference>
<keyword evidence="5 12" id="KW-0349">Heme</keyword>
<feature type="transmembrane region" description="Helical" evidence="12">
    <location>
        <begin position="183"/>
        <end position="204"/>
    </location>
</feature>
<dbReference type="PANTHER" id="PTHR30365">
    <property type="entry name" value="CYTOCHROME D UBIQUINOL OXIDASE"/>
    <property type="match status" value="1"/>
</dbReference>
<dbReference type="GO" id="GO:0070069">
    <property type="term" value="C:cytochrome complex"/>
    <property type="evidence" value="ECO:0007669"/>
    <property type="project" value="UniProtKB-UniRule"/>
</dbReference>
<dbReference type="GO" id="GO:0005886">
    <property type="term" value="C:plasma membrane"/>
    <property type="evidence" value="ECO:0007669"/>
    <property type="project" value="UniProtKB-SubCell"/>
</dbReference>
<evidence type="ECO:0000313" key="13">
    <source>
        <dbReference type="EMBL" id="GCE03391.1"/>
    </source>
</evidence>
<gene>
    <name evidence="13" type="ORF">KDAU_07200</name>
</gene>
<feature type="transmembrane region" description="Helical" evidence="12">
    <location>
        <begin position="91"/>
        <end position="115"/>
    </location>
</feature>
<keyword evidence="10 12" id="KW-0408">Iron</keyword>
<keyword evidence="8 12" id="KW-0249">Electron transport</keyword>
<evidence type="ECO:0000256" key="2">
    <source>
        <dbReference type="ARBA" id="ARBA00009819"/>
    </source>
</evidence>
<evidence type="ECO:0000256" key="1">
    <source>
        <dbReference type="ARBA" id="ARBA00004651"/>
    </source>
</evidence>
<dbReference type="InterPro" id="IPR002585">
    <property type="entry name" value="Cyt-d_ubiquinol_oxidase_su_1"/>
</dbReference>
<dbReference type="EMBL" id="BIFQ01000001">
    <property type="protein sequence ID" value="GCE03391.1"/>
    <property type="molecule type" value="Genomic_DNA"/>
</dbReference>
<comment type="subcellular location">
    <subcellularLocation>
        <location evidence="1">Cell membrane</location>
        <topology evidence="1">Multi-pass membrane protein</topology>
    </subcellularLocation>
</comment>